<dbReference type="InterPro" id="IPR000594">
    <property type="entry name" value="ThiF_NAD_FAD-bd"/>
</dbReference>
<organism evidence="2 3">
    <name type="scientific">Deinococcus antarcticus</name>
    <dbReference type="NCBI Taxonomy" id="1298767"/>
    <lineage>
        <taxon>Bacteria</taxon>
        <taxon>Thermotogati</taxon>
        <taxon>Deinococcota</taxon>
        <taxon>Deinococci</taxon>
        <taxon>Deinococcales</taxon>
        <taxon>Deinococcaceae</taxon>
        <taxon>Deinococcus</taxon>
    </lineage>
</organism>
<dbReference type="Proteomes" id="UP001595748">
    <property type="component" value="Unassembled WGS sequence"/>
</dbReference>
<dbReference type="InterPro" id="IPR045886">
    <property type="entry name" value="ThiF/MoeB/HesA"/>
</dbReference>
<dbReference type="SUPFAM" id="SSF102712">
    <property type="entry name" value="JAB1/MPN domain"/>
    <property type="match status" value="1"/>
</dbReference>
<dbReference type="RefSeq" id="WP_380077826.1">
    <property type="nucleotide sequence ID" value="NZ_JBHRZF010000131.1"/>
</dbReference>
<dbReference type="InterPro" id="IPR035985">
    <property type="entry name" value="Ubiquitin-activating_enz"/>
</dbReference>
<proteinExistence type="predicted"/>
<evidence type="ECO:0000313" key="2">
    <source>
        <dbReference type="EMBL" id="MFC3861182.1"/>
    </source>
</evidence>
<dbReference type="EMBL" id="JBHRZF010000131">
    <property type="protein sequence ID" value="MFC3861182.1"/>
    <property type="molecule type" value="Genomic_DNA"/>
</dbReference>
<dbReference type="Gene3D" id="3.40.50.720">
    <property type="entry name" value="NAD(P)-binding Rossmann-like Domain"/>
    <property type="match status" value="1"/>
</dbReference>
<feature type="domain" description="THIF-type NAD/FAD binding fold" evidence="1">
    <location>
        <begin position="165"/>
        <end position="417"/>
    </location>
</feature>
<dbReference type="PANTHER" id="PTHR43267">
    <property type="entry name" value="TRNA THREONYLCARBAMOYLADENOSINE DEHYDRATASE"/>
    <property type="match status" value="1"/>
</dbReference>
<dbReference type="PANTHER" id="PTHR43267:SF1">
    <property type="entry name" value="TRNA THREONYLCARBAMOYLADENOSINE DEHYDRATASE"/>
    <property type="match status" value="1"/>
</dbReference>
<comment type="caution">
    <text evidence="2">The sequence shown here is derived from an EMBL/GenBank/DDBJ whole genome shotgun (WGS) entry which is preliminary data.</text>
</comment>
<dbReference type="SUPFAM" id="SSF69572">
    <property type="entry name" value="Activating enzymes of the ubiquitin-like proteins"/>
    <property type="match status" value="1"/>
</dbReference>
<evidence type="ECO:0000313" key="3">
    <source>
        <dbReference type="Proteomes" id="UP001595748"/>
    </source>
</evidence>
<protein>
    <submittedName>
        <fullName evidence="2">HesA/MoeB/ThiF family protein</fullName>
    </submittedName>
</protein>
<keyword evidence="3" id="KW-1185">Reference proteome</keyword>
<sequence>MTESQHDQLMVAVGEDWSVETAAFLIAYAVPTPGGAYRLITKDIVVPPQDAYEQRTANRLTLSAAYMAQIYQQTRQFRCSVIQAHSHPDGSLEPSTIDLMNEAQTLPRLRYHAPGQPHGRIIITPNALHARLFLQDGQDKDLHVQSVGRSLHQLSFLTPLQDEIYDRQIRAFGSSGQVQLQNLRVAVVGSGGTGSLAAQQLAHLGIRHLRFYDDDLLEDTNLNRVVGATPDDVGRPKVDISAELMQRIQPGIAAEPRQADVTIQHVARSLLDVDIVLACTDSQGSRAVLNQLAYQYLLPVIDVGINIHVLPSKAVHISGRIQMLSPSLPCLLCTDSLDLTRVRTDLMTAETRQADPYVRGEDVKEPAVISLNSTAVGVAISMFLSAVTGFPIPSRYTLLNLHQSQMRTPEMLAKPGCPHCSAQGAYGLADTWTAPGRPR</sequence>
<reference evidence="3" key="1">
    <citation type="journal article" date="2019" name="Int. J. Syst. Evol. Microbiol.">
        <title>The Global Catalogue of Microorganisms (GCM) 10K type strain sequencing project: providing services to taxonomists for standard genome sequencing and annotation.</title>
        <authorList>
            <consortium name="The Broad Institute Genomics Platform"/>
            <consortium name="The Broad Institute Genome Sequencing Center for Infectious Disease"/>
            <person name="Wu L."/>
            <person name="Ma J."/>
        </authorList>
    </citation>
    <scope>NUCLEOTIDE SEQUENCE [LARGE SCALE GENOMIC DNA]</scope>
    <source>
        <strain evidence="3">CCTCC AB 2013263</strain>
    </source>
</reference>
<name>A0ABV8AAG9_9DEIO</name>
<accession>A0ABV8AAG9</accession>
<dbReference type="Pfam" id="PF00899">
    <property type="entry name" value="ThiF"/>
    <property type="match status" value="1"/>
</dbReference>
<evidence type="ECO:0000259" key="1">
    <source>
        <dbReference type="Pfam" id="PF00899"/>
    </source>
</evidence>
<gene>
    <name evidence="2" type="ORF">ACFOPQ_10470</name>
</gene>